<organism evidence="2 3">
    <name type="scientific">Phascolomyces articulosus</name>
    <dbReference type="NCBI Taxonomy" id="60185"/>
    <lineage>
        <taxon>Eukaryota</taxon>
        <taxon>Fungi</taxon>
        <taxon>Fungi incertae sedis</taxon>
        <taxon>Mucoromycota</taxon>
        <taxon>Mucoromycotina</taxon>
        <taxon>Mucoromycetes</taxon>
        <taxon>Mucorales</taxon>
        <taxon>Lichtheimiaceae</taxon>
        <taxon>Phascolomyces</taxon>
    </lineage>
</organism>
<evidence type="ECO:0000256" key="1">
    <source>
        <dbReference type="SAM" id="SignalP"/>
    </source>
</evidence>
<proteinExistence type="predicted"/>
<feature type="signal peptide" evidence="1">
    <location>
        <begin position="1"/>
        <end position="20"/>
    </location>
</feature>
<reference evidence="2" key="1">
    <citation type="journal article" date="2022" name="IScience">
        <title>Evolution of zygomycete secretomes and the origins of terrestrial fungal ecologies.</title>
        <authorList>
            <person name="Chang Y."/>
            <person name="Wang Y."/>
            <person name="Mondo S."/>
            <person name="Ahrendt S."/>
            <person name="Andreopoulos W."/>
            <person name="Barry K."/>
            <person name="Beard J."/>
            <person name="Benny G.L."/>
            <person name="Blankenship S."/>
            <person name="Bonito G."/>
            <person name="Cuomo C."/>
            <person name="Desiro A."/>
            <person name="Gervers K.A."/>
            <person name="Hundley H."/>
            <person name="Kuo A."/>
            <person name="LaButti K."/>
            <person name="Lang B.F."/>
            <person name="Lipzen A."/>
            <person name="O'Donnell K."/>
            <person name="Pangilinan J."/>
            <person name="Reynolds N."/>
            <person name="Sandor L."/>
            <person name="Smith M.E."/>
            <person name="Tsang A."/>
            <person name="Grigoriev I.V."/>
            <person name="Stajich J.E."/>
            <person name="Spatafora J.W."/>
        </authorList>
    </citation>
    <scope>NUCLEOTIDE SEQUENCE</scope>
    <source>
        <strain evidence="2">RSA 2281</strain>
    </source>
</reference>
<gene>
    <name evidence="2" type="ORF">BDA99DRAFT_494863</name>
</gene>
<keyword evidence="3" id="KW-1185">Reference proteome</keyword>
<evidence type="ECO:0000313" key="3">
    <source>
        <dbReference type="Proteomes" id="UP001209540"/>
    </source>
</evidence>
<dbReference type="EMBL" id="JAIXMP010000002">
    <property type="protein sequence ID" value="KAI9277098.1"/>
    <property type="molecule type" value="Genomic_DNA"/>
</dbReference>
<name>A0AAD5PIT7_9FUNG</name>
<keyword evidence="1" id="KW-0732">Signal</keyword>
<sequence length="277" mass="30939">MKVQLLIVFAFAFLAALATADSLQDEIDAARKKFCGGISVSKPTKGQVFNNPKKVKVTVKRKPNSLAKVINAVDLYMVNQNGTAKYLGTPWKNSYQLHTSATMTVDLTRAKGAKFPRQYEFRVWVRNEAGPDCTLMSKVFKARYPSHSNAAEEAEELAQLSPNIDKGCFGIDITKPAIGDHVSGRYQVQVAHDSASPVDTLTKVELFKVDVEDRQPIKVQESWVGDSLLYESFNIKDSLKEAATDDGKEYAYFYKLSGITQHDESCEFYSHPFYIDA</sequence>
<dbReference type="Proteomes" id="UP001209540">
    <property type="component" value="Unassembled WGS sequence"/>
</dbReference>
<dbReference type="AlphaFoldDB" id="A0AAD5PIT7"/>
<reference evidence="2" key="2">
    <citation type="submission" date="2023-02" db="EMBL/GenBank/DDBJ databases">
        <authorList>
            <consortium name="DOE Joint Genome Institute"/>
            <person name="Mondo S.J."/>
            <person name="Chang Y."/>
            <person name="Wang Y."/>
            <person name="Ahrendt S."/>
            <person name="Andreopoulos W."/>
            <person name="Barry K."/>
            <person name="Beard J."/>
            <person name="Benny G.L."/>
            <person name="Blankenship S."/>
            <person name="Bonito G."/>
            <person name="Cuomo C."/>
            <person name="Desiro A."/>
            <person name="Gervers K.A."/>
            <person name="Hundley H."/>
            <person name="Kuo A."/>
            <person name="LaButti K."/>
            <person name="Lang B.F."/>
            <person name="Lipzen A."/>
            <person name="O'Donnell K."/>
            <person name="Pangilinan J."/>
            <person name="Reynolds N."/>
            <person name="Sandor L."/>
            <person name="Smith M.W."/>
            <person name="Tsang A."/>
            <person name="Grigoriev I.V."/>
            <person name="Stajich J.E."/>
            <person name="Spatafora J.W."/>
        </authorList>
    </citation>
    <scope>NUCLEOTIDE SEQUENCE</scope>
    <source>
        <strain evidence="2">RSA 2281</strain>
    </source>
</reference>
<feature type="chain" id="PRO_5042209168" evidence="1">
    <location>
        <begin position="21"/>
        <end position="277"/>
    </location>
</feature>
<protein>
    <submittedName>
        <fullName evidence="2">Uncharacterized protein</fullName>
    </submittedName>
</protein>
<comment type="caution">
    <text evidence="2">The sequence shown here is derived from an EMBL/GenBank/DDBJ whole genome shotgun (WGS) entry which is preliminary data.</text>
</comment>
<evidence type="ECO:0000313" key="2">
    <source>
        <dbReference type="EMBL" id="KAI9277098.1"/>
    </source>
</evidence>
<accession>A0AAD5PIT7</accession>